<name>M0CK76_9EURY</name>
<dbReference type="EMBL" id="AOIU01000033">
    <property type="protein sequence ID" value="ELZ23641.1"/>
    <property type="molecule type" value="Genomic_DNA"/>
</dbReference>
<evidence type="ECO:0000259" key="1">
    <source>
        <dbReference type="Pfam" id="PF23871"/>
    </source>
</evidence>
<dbReference type="Pfam" id="PF23871">
    <property type="entry name" value="DUF7226"/>
    <property type="match status" value="1"/>
</dbReference>
<evidence type="ECO:0000313" key="3">
    <source>
        <dbReference type="Proteomes" id="UP000011626"/>
    </source>
</evidence>
<dbReference type="GO" id="GO:0004519">
    <property type="term" value="F:endonuclease activity"/>
    <property type="evidence" value="ECO:0007669"/>
    <property type="project" value="UniProtKB-KW"/>
</dbReference>
<feature type="domain" description="DUF7226" evidence="1">
    <location>
        <begin position="84"/>
        <end position="198"/>
    </location>
</feature>
<gene>
    <name evidence="2" type="ORF">C475_15258</name>
</gene>
<dbReference type="Proteomes" id="UP000011626">
    <property type="component" value="Unassembled WGS sequence"/>
</dbReference>
<sequence>MRLINGEKLSALMVEHSVGVNTHDEGYKIDKEFWAQFEKFDDELISSGDVPQADKLDVLNETLRGVAKGQQYGPEIVDHLVLETEEDWTRRQADYYALAAAALGFLEEKEGEYDGHRMRRWELTEDGQEYLEYLEEDSGRAEEFRQEHILDLRIFEIIVERIKDEKIDHDKIKELIRENTEVTGTTIGRRAGTIRSWLRDFDEVKMDDDGKTAYDYYEKDLSSTWGE</sequence>
<dbReference type="InterPro" id="IPR055650">
    <property type="entry name" value="DUF7226"/>
</dbReference>
<comment type="caution">
    <text evidence="2">The sequence shown here is derived from an EMBL/GenBank/DDBJ whole genome shotgun (WGS) entry which is preliminary data.</text>
</comment>
<dbReference type="AlphaFoldDB" id="M0CK76"/>
<proteinExistence type="predicted"/>
<protein>
    <submittedName>
        <fullName evidence="2">Putative Mrr family endonuclease</fullName>
    </submittedName>
</protein>
<keyword evidence="2" id="KW-0255">Endonuclease</keyword>
<keyword evidence="2" id="KW-0540">Nuclease</keyword>
<evidence type="ECO:0000313" key="2">
    <source>
        <dbReference type="EMBL" id="ELZ23641.1"/>
    </source>
</evidence>
<keyword evidence="3" id="KW-1185">Reference proteome</keyword>
<accession>M0CK76</accession>
<reference evidence="2 3" key="1">
    <citation type="journal article" date="2014" name="PLoS Genet.">
        <title>Phylogenetically driven sequencing of extremely halophilic archaea reveals strategies for static and dynamic osmo-response.</title>
        <authorList>
            <person name="Becker E.A."/>
            <person name="Seitzer P.M."/>
            <person name="Tritt A."/>
            <person name="Larsen D."/>
            <person name="Krusor M."/>
            <person name="Yao A.I."/>
            <person name="Wu D."/>
            <person name="Madern D."/>
            <person name="Eisen J.A."/>
            <person name="Darling A.E."/>
            <person name="Facciotti M.T."/>
        </authorList>
    </citation>
    <scope>NUCLEOTIDE SEQUENCE [LARGE SCALE GENOMIC DNA]</scope>
    <source>
        <strain evidence="2 3">2-9-1</strain>
    </source>
</reference>
<keyword evidence="2" id="KW-0378">Hydrolase</keyword>
<organism evidence="2 3">
    <name type="scientific">Halosimplex carlsbadense 2-9-1</name>
    <dbReference type="NCBI Taxonomy" id="797114"/>
    <lineage>
        <taxon>Archaea</taxon>
        <taxon>Methanobacteriati</taxon>
        <taxon>Methanobacteriota</taxon>
        <taxon>Stenosarchaea group</taxon>
        <taxon>Halobacteria</taxon>
        <taxon>Halobacteriales</taxon>
        <taxon>Haloarculaceae</taxon>
        <taxon>Halosimplex</taxon>
    </lineage>
</organism>
<dbReference type="eggNOG" id="arCOG02782">
    <property type="taxonomic scope" value="Archaea"/>
</dbReference>